<dbReference type="GO" id="GO:1902600">
    <property type="term" value="P:proton transmembrane transport"/>
    <property type="evidence" value="ECO:0007669"/>
    <property type="project" value="InterPro"/>
</dbReference>
<keyword evidence="6 8" id="KW-0472">Membrane</keyword>
<feature type="region of interest" description="Disordered" evidence="7">
    <location>
        <begin position="919"/>
        <end position="947"/>
    </location>
</feature>
<evidence type="ECO:0000256" key="8">
    <source>
        <dbReference type="SAM" id="Phobius"/>
    </source>
</evidence>
<keyword evidence="3 8" id="KW-0812">Transmembrane</keyword>
<evidence type="ECO:0000256" key="2">
    <source>
        <dbReference type="ARBA" id="ARBA00022448"/>
    </source>
</evidence>
<keyword evidence="4 8" id="KW-1133">Transmembrane helix</keyword>
<dbReference type="Proteomes" id="UP000001064">
    <property type="component" value="Unassembled WGS sequence"/>
</dbReference>
<evidence type="ECO:0000256" key="7">
    <source>
        <dbReference type="SAM" id="MobiDB-lite"/>
    </source>
</evidence>
<evidence type="ECO:0000256" key="4">
    <source>
        <dbReference type="ARBA" id="ARBA00022989"/>
    </source>
</evidence>
<gene>
    <name evidence="10" type="ORF">DICPUDRAFT_89244</name>
</gene>
<feature type="transmembrane region" description="Helical" evidence="8">
    <location>
        <begin position="204"/>
        <end position="225"/>
    </location>
</feature>
<keyword evidence="2" id="KW-0813">Transport</keyword>
<evidence type="ECO:0000259" key="9">
    <source>
        <dbReference type="Pfam" id="PF00999"/>
    </source>
</evidence>
<dbReference type="GO" id="GO:0015297">
    <property type="term" value="F:antiporter activity"/>
    <property type="evidence" value="ECO:0007669"/>
    <property type="project" value="InterPro"/>
</dbReference>
<dbReference type="Pfam" id="PF00999">
    <property type="entry name" value="Na_H_Exchanger"/>
    <property type="match status" value="1"/>
</dbReference>
<dbReference type="PANTHER" id="PTHR32468">
    <property type="entry name" value="CATION/H + ANTIPORTER"/>
    <property type="match status" value="1"/>
</dbReference>
<dbReference type="OrthoDB" id="2687058at2759"/>
<accession>F0ZUJ9</accession>
<feature type="transmembrane region" description="Helical" evidence="8">
    <location>
        <begin position="73"/>
        <end position="93"/>
    </location>
</feature>
<evidence type="ECO:0000256" key="3">
    <source>
        <dbReference type="ARBA" id="ARBA00022692"/>
    </source>
</evidence>
<dbReference type="RefSeq" id="XP_003291093.1">
    <property type="nucleotide sequence ID" value="XM_003291045.1"/>
</dbReference>
<name>F0ZUJ9_DICPU</name>
<feature type="transmembrane region" description="Helical" evidence="8">
    <location>
        <begin position="105"/>
        <end position="128"/>
    </location>
</feature>
<dbReference type="InterPro" id="IPR050794">
    <property type="entry name" value="CPA2_transporter"/>
</dbReference>
<proteinExistence type="predicted"/>
<feature type="transmembrane region" description="Helical" evidence="8">
    <location>
        <begin position="359"/>
        <end position="378"/>
    </location>
</feature>
<evidence type="ECO:0000256" key="6">
    <source>
        <dbReference type="ARBA" id="ARBA00023136"/>
    </source>
</evidence>
<feature type="region of interest" description="Disordered" evidence="7">
    <location>
        <begin position="814"/>
        <end position="896"/>
    </location>
</feature>
<feature type="transmembrane region" description="Helical" evidence="8">
    <location>
        <begin position="326"/>
        <end position="347"/>
    </location>
</feature>
<dbReference type="OMA" id="INDICGW"/>
<protein>
    <recommendedName>
        <fullName evidence="9">Cation/H+ exchanger transmembrane domain-containing protein</fullName>
    </recommendedName>
</protein>
<feature type="transmembrane region" description="Helical" evidence="8">
    <location>
        <begin position="171"/>
        <end position="192"/>
    </location>
</feature>
<evidence type="ECO:0000256" key="1">
    <source>
        <dbReference type="ARBA" id="ARBA00004141"/>
    </source>
</evidence>
<feature type="transmembrane region" description="Helical" evidence="8">
    <location>
        <begin position="40"/>
        <end position="61"/>
    </location>
</feature>
<keyword evidence="11" id="KW-1185">Reference proteome</keyword>
<dbReference type="VEuPathDB" id="AmoebaDB:DICPUDRAFT_89244"/>
<dbReference type="InterPro" id="IPR038770">
    <property type="entry name" value="Na+/solute_symporter_sf"/>
</dbReference>
<dbReference type="GeneID" id="10507273"/>
<dbReference type="InParanoid" id="F0ZUJ9"/>
<reference evidence="11" key="1">
    <citation type="journal article" date="2011" name="Genome Biol.">
        <title>Comparative genomics of the social amoebae Dictyostelium discoideum and Dictyostelium purpureum.</title>
        <authorList>
            <consortium name="US DOE Joint Genome Institute (JGI-PGF)"/>
            <person name="Sucgang R."/>
            <person name="Kuo A."/>
            <person name="Tian X."/>
            <person name="Salerno W."/>
            <person name="Parikh A."/>
            <person name="Feasley C.L."/>
            <person name="Dalin E."/>
            <person name="Tu H."/>
            <person name="Huang E."/>
            <person name="Barry K."/>
            <person name="Lindquist E."/>
            <person name="Shapiro H."/>
            <person name="Bruce D."/>
            <person name="Schmutz J."/>
            <person name="Salamov A."/>
            <person name="Fey P."/>
            <person name="Gaudet P."/>
            <person name="Anjard C."/>
            <person name="Babu M.M."/>
            <person name="Basu S."/>
            <person name="Bushmanova Y."/>
            <person name="van der Wel H."/>
            <person name="Katoh-Kurasawa M."/>
            <person name="Dinh C."/>
            <person name="Coutinho P.M."/>
            <person name="Saito T."/>
            <person name="Elias M."/>
            <person name="Schaap P."/>
            <person name="Kay R.R."/>
            <person name="Henrissat B."/>
            <person name="Eichinger L."/>
            <person name="Rivero F."/>
            <person name="Putnam N.H."/>
            <person name="West C.M."/>
            <person name="Loomis W.F."/>
            <person name="Chisholm R.L."/>
            <person name="Shaulsky G."/>
            <person name="Strassmann J.E."/>
            <person name="Queller D.C."/>
            <person name="Kuspa A."/>
            <person name="Grigoriev I.V."/>
        </authorList>
    </citation>
    <scope>NUCLEOTIDE SEQUENCE [LARGE SCALE GENOMIC DNA]</scope>
    <source>
        <strain evidence="11">QSDP1</strain>
    </source>
</reference>
<feature type="transmembrane region" description="Helical" evidence="8">
    <location>
        <begin position="298"/>
        <end position="314"/>
    </location>
</feature>
<organism evidence="10 11">
    <name type="scientific">Dictyostelium purpureum</name>
    <name type="common">Slime mold</name>
    <dbReference type="NCBI Taxonomy" id="5786"/>
    <lineage>
        <taxon>Eukaryota</taxon>
        <taxon>Amoebozoa</taxon>
        <taxon>Evosea</taxon>
        <taxon>Eumycetozoa</taxon>
        <taxon>Dictyostelia</taxon>
        <taxon>Dictyosteliales</taxon>
        <taxon>Dictyosteliaceae</taxon>
        <taxon>Dictyostelium</taxon>
    </lineage>
</organism>
<dbReference type="GO" id="GO:0016020">
    <property type="term" value="C:membrane"/>
    <property type="evidence" value="ECO:0007669"/>
    <property type="project" value="UniProtKB-SubCell"/>
</dbReference>
<evidence type="ECO:0000313" key="11">
    <source>
        <dbReference type="Proteomes" id="UP000001064"/>
    </source>
</evidence>
<keyword evidence="5" id="KW-0406">Ion transport</keyword>
<feature type="transmembrane region" description="Helical" evidence="8">
    <location>
        <begin position="390"/>
        <end position="411"/>
    </location>
</feature>
<dbReference type="PANTHER" id="PTHR32468:SF11">
    <property type="entry name" value="CATION_H+ EXCHANGER DOMAIN-CONTAINING PROTEIN"/>
    <property type="match status" value="1"/>
</dbReference>
<feature type="transmembrane region" description="Helical" evidence="8">
    <location>
        <begin position="134"/>
        <end position="159"/>
    </location>
</feature>
<dbReference type="InterPro" id="IPR006153">
    <property type="entry name" value="Cation/H_exchanger_TM"/>
</dbReference>
<dbReference type="Gene3D" id="3.40.50.12370">
    <property type="match status" value="1"/>
</dbReference>
<sequence>MVSSNPIEEDVGLFLVQCLLIIIISRIVTWLFAKIQQPPVIAEIISGILLGPTALGKIPHFTEHIFPPNSIKILNVFAQIGLIFFMFIIGLELDPTLFKGQIKKSLLISAASIMVPFGLGIAASIYLAHIQDTAWTYSLGIFIGVALCITAFPVLARILTSKKLLHTQIGILAIACAAINDICGWILLGLSVSLAGSNDSLGTVWTLLASVVFVAIMLVVIRPLLNRFVPMFWRVDPHGHPPSPSNIIMSGAILLLFICSFATEWIGIHAMFGAFTLGAITPKVGGFNQAITEKIEELVLVFLLPLYFVISGLRTDLTTLNTGETWLGVLVIISCACIGKIFGAGIMARILGSSTRDSFYIGILMNTRGLVELIVLNLGLDFGIIHTNVFGIMVLMAVFTTILTSPVISLFNEKPKKNLSGEQTVVLCTSTLDIGPSLIDLGYAIGNKVQATGFTRRKLKKIYLLALAEVNDRPSDFISQIRKDMSKNAFSHLIQQGTFMKMKVSIKSIVSDNDHLSKDVLQFSESKGAGLIIIGEDSKAFGHGRGGTLSSDVVNSLIKNSTSHVGVFTDKSGMRGSYQRFKRILLVYNGERNPNDQEALNIANTIASTEGSTVTILVFDNELYWNHKKKADSLVNGNDKKLLIHSQPNEADKSNIKNNGDGISPVGANVVDNTLVHRHHLSADHNTLAQSEFTPNNHFDINNIHSINPNSNVNKEAFKKFSTHLDSVIYGKNQSSINVIYKPQKSRLKVLLEECPNYDLLIVPYEQVKVQLTSFPSFHVPGIDIMKKSLSMVHLPGYKKQTSPMVERDFEHVEEFDDHPNIKQSMSSDMSRLRSISKGSTSSLQHNHHMTSSGVVGSSPNPLKRASEFDSANEVEMDNLNNSDGGSDHTNDTEPYWSKCPISSLVIYHKDTIPTIINQINNNNNNNEKNSKGSDDGSPQIIDDHLDPYEVDPSELKVSQTIQNV</sequence>
<comment type="subcellular location">
    <subcellularLocation>
        <location evidence="1">Membrane</location>
        <topology evidence="1">Multi-pass membrane protein</topology>
    </subcellularLocation>
</comment>
<dbReference type="eggNOG" id="KOG1650">
    <property type="taxonomic scope" value="Eukaryota"/>
</dbReference>
<evidence type="ECO:0000256" key="5">
    <source>
        <dbReference type="ARBA" id="ARBA00023065"/>
    </source>
</evidence>
<dbReference type="STRING" id="5786.F0ZUJ9"/>
<feature type="transmembrane region" description="Helical" evidence="8">
    <location>
        <begin position="12"/>
        <end position="33"/>
    </location>
</feature>
<dbReference type="AlphaFoldDB" id="F0ZUJ9"/>
<dbReference type="Gene3D" id="1.20.1530.20">
    <property type="match status" value="1"/>
</dbReference>
<dbReference type="EMBL" id="GL871196">
    <property type="protein sequence ID" value="EGC32363.1"/>
    <property type="molecule type" value="Genomic_DNA"/>
</dbReference>
<evidence type="ECO:0000313" key="10">
    <source>
        <dbReference type="EMBL" id="EGC32363.1"/>
    </source>
</evidence>
<feature type="domain" description="Cation/H+ exchanger transmembrane" evidence="9">
    <location>
        <begin position="23"/>
        <end position="409"/>
    </location>
</feature>
<feature type="compositionally biased region" description="Polar residues" evidence="7">
    <location>
        <begin position="837"/>
        <end position="861"/>
    </location>
</feature>
<dbReference type="KEGG" id="dpp:DICPUDRAFT_89244"/>